<dbReference type="GO" id="GO:0004565">
    <property type="term" value="F:beta-galactosidase activity"/>
    <property type="evidence" value="ECO:0007669"/>
    <property type="project" value="InterPro"/>
</dbReference>
<dbReference type="Proteomes" id="UP000279259">
    <property type="component" value="Unassembled WGS sequence"/>
</dbReference>
<dbReference type="GO" id="GO:0005975">
    <property type="term" value="P:carbohydrate metabolic process"/>
    <property type="evidence" value="ECO:0007669"/>
    <property type="project" value="InterPro"/>
</dbReference>
<dbReference type="Pfam" id="PF18120">
    <property type="entry name" value="DUF5597"/>
    <property type="match status" value="1"/>
</dbReference>
<dbReference type="InterPro" id="IPR013529">
    <property type="entry name" value="Glyco_hydro_42_N"/>
</dbReference>
<reference evidence="6 7" key="1">
    <citation type="submission" date="2018-11" db="EMBL/GenBank/DDBJ databases">
        <title>Genome sequence of Saitozyma podzolica DSM 27192.</title>
        <authorList>
            <person name="Aliyu H."/>
            <person name="Gorte O."/>
            <person name="Ochsenreither K."/>
        </authorList>
    </citation>
    <scope>NUCLEOTIDE SEQUENCE [LARGE SCALE GENOMIC DNA]</scope>
    <source>
        <strain evidence="6 7">DSM 27192</strain>
    </source>
</reference>
<evidence type="ECO:0000259" key="5">
    <source>
        <dbReference type="Pfam" id="PF18120"/>
    </source>
</evidence>
<dbReference type="InterPro" id="IPR017853">
    <property type="entry name" value="GH"/>
</dbReference>
<dbReference type="EMBL" id="RSCD01000001">
    <property type="protein sequence ID" value="RSH95169.1"/>
    <property type="molecule type" value="Genomic_DNA"/>
</dbReference>
<dbReference type="STRING" id="1890683.A0A427YVU0"/>
<dbReference type="Pfam" id="PF02449">
    <property type="entry name" value="Glyco_hydro_42"/>
    <property type="match status" value="1"/>
</dbReference>
<feature type="domain" description="DUF5597" evidence="5">
    <location>
        <begin position="424"/>
        <end position="560"/>
    </location>
</feature>
<feature type="region of interest" description="Disordered" evidence="3">
    <location>
        <begin position="290"/>
        <end position="336"/>
    </location>
</feature>
<evidence type="ECO:0000256" key="1">
    <source>
        <dbReference type="ARBA" id="ARBA00022801"/>
    </source>
</evidence>
<dbReference type="InterPro" id="IPR040719">
    <property type="entry name" value="DUF5597"/>
</dbReference>
<sequence length="594" mass="65308">MSNPAPPPRLDHLPNGAHHLLVDGIPHLLRAAELNNSSLSSARYMKDIWPNLVEGNVNTVLGSVSWEQIEPDEGEYEFGELDEVLRGAREWGLKVVLLWFGAYKNAMSTYAPRWVKRDSKRFPRARTTSQSGQTQVCDALTVFSDNLVQSDARAFARLMAHLHEVDRGYTVIMVQVENEVGLLGDSRDRSGVANAVFEAPVPTDLIEALRRDWEILRPSLRERLGKFGESDFHASPPPATATWEQAFGKSTATDELFMAYHFAKYVEQVASTGKKEHLVPLYANAWLHSPPDPVANTPDSDNAQGGIDGSGAGAGAGAGSDPKPNPVGGGSEPGVYPSGGPVPGMLDIWQVFAPSLSFLSPDIYTADYLDTCRSYSHRGQTLFIPEQRRDEYGALRIWAAIGTYGAIGCSPFGIDTIDPTATPFTEHYQLLKKVAPLILSARTSGLETYGFWFDRFEAGESDPSPTHTVRMGEWQLGIERAHVFGHPSPGYGMVIQQDPDRFLLIGEGFQVSFKSTNPDSVFTGILSFEEKEVDPANPESGELRTLRLMNGDETRAGKHVVMPSRDPDYGDFFICITIPARTRIAECSVYSLTE</sequence>
<dbReference type="OrthoDB" id="1657402at2759"/>
<keyword evidence="1" id="KW-0378">Hydrolase</keyword>
<name>A0A427YVU0_9TREE</name>
<feature type="compositionally biased region" description="Gly residues" evidence="3">
    <location>
        <begin position="306"/>
        <end position="318"/>
    </location>
</feature>
<evidence type="ECO:0000256" key="3">
    <source>
        <dbReference type="SAM" id="MobiDB-lite"/>
    </source>
</evidence>
<organism evidence="6 7">
    <name type="scientific">Saitozyma podzolica</name>
    <dbReference type="NCBI Taxonomy" id="1890683"/>
    <lineage>
        <taxon>Eukaryota</taxon>
        <taxon>Fungi</taxon>
        <taxon>Dikarya</taxon>
        <taxon>Basidiomycota</taxon>
        <taxon>Agaricomycotina</taxon>
        <taxon>Tremellomycetes</taxon>
        <taxon>Tremellales</taxon>
        <taxon>Trimorphomycetaceae</taxon>
        <taxon>Saitozyma</taxon>
    </lineage>
</organism>
<proteinExistence type="predicted"/>
<evidence type="ECO:0000313" key="7">
    <source>
        <dbReference type="Proteomes" id="UP000279259"/>
    </source>
</evidence>
<keyword evidence="7" id="KW-1185">Reference proteome</keyword>
<dbReference type="AlphaFoldDB" id="A0A427YVU0"/>
<comment type="caution">
    <text evidence="6">The sequence shown here is derived from an EMBL/GenBank/DDBJ whole genome shotgun (WGS) entry which is preliminary data.</text>
</comment>
<dbReference type="Gene3D" id="2.60.220.20">
    <property type="entry name" value="putative beta-Galactosidase from caulobacter crescentus"/>
    <property type="match status" value="1"/>
</dbReference>
<evidence type="ECO:0000256" key="2">
    <source>
        <dbReference type="ARBA" id="ARBA00023295"/>
    </source>
</evidence>
<dbReference type="Gene3D" id="3.20.20.80">
    <property type="entry name" value="Glycosidases"/>
    <property type="match status" value="1"/>
</dbReference>
<evidence type="ECO:0008006" key="8">
    <source>
        <dbReference type="Google" id="ProtNLM"/>
    </source>
</evidence>
<dbReference type="GO" id="GO:0009341">
    <property type="term" value="C:beta-galactosidase complex"/>
    <property type="evidence" value="ECO:0007669"/>
    <property type="project" value="InterPro"/>
</dbReference>
<protein>
    <recommendedName>
        <fullName evidence="8">Glycoside hydrolase 35 catalytic domain-containing protein</fullName>
    </recommendedName>
</protein>
<gene>
    <name evidence="6" type="ORF">EHS25_000255</name>
</gene>
<keyword evidence="2" id="KW-0326">Glycosidase</keyword>
<evidence type="ECO:0000313" key="6">
    <source>
        <dbReference type="EMBL" id="RSH95169.1"/>
    </source>
</evidence>
<feature type="domain" description="Glycoside hydrolase family 42 N-terminal" evidence="4">
    <location>
        <begin position="53"/>
        <end position="182"/>
    </location>
</feature>
<accession>A0A427YVU0</accession>
<dbReference type="SUPFAM" id="SSF51445">
    <property type="entry name" value="(Trans)glycosidases"/>
    <property type="match status" value="1"/>
</dbReference>
<evidence type="ECO:0000259" key="4">
    <source>
        <dbReference type="Pfam" id="PF02449"/>
    </source>
</evidence>